<proteinExistence type="inferred from homology"/>
<evidence type="ECO:0008006" key="8">
    <source>
        <dbReference type="Google" id="ProtNLM"/>
    </source>
</evidence>
<evidence type="ECO:0000256" key="1">
    <source>
        <dbReference type="ARBA" id="ARBA00004123"/>
    </source>
</evidence>
<dbReference type="EMBL" id="CAUYUJ010021503">
    <property type="protein sequence ID" value="CAK0905042.1"/>
    <property type="molecule type" value="Genomic_DNA"/>
</dbReference>
<keyword evidence="5" id="KW-0539">Nucleus</keyword>
<evidence type="ECO:0000313" key="6">
    <source>
        <dbReference type="EMBL" id="CAK0905042.1"/>
    </source>
</evidence>
<dbReference type="Gene3D" id="1.10.10.10">
    <property type="entry name" value="Winged helix-like DNA-binding domain superfamily/Winged helix DNA-binding domain"/>
    <property type="match status" value="1"/>
</dbReference>
<comment type="subcellular location">
    <subcellularLocation>
        <location evidence="1">Nucleus</location>
    </subcellularLocation>
</comment>
<dbReference type="InterPro" id="IPR007832">
    <property type="entry name" value="RNA_pol_Rpc34"/>
</dbReference>
<gene>
    <name evidence="6" type="ORF">PCOR1329_LOCUS80895</name>
</gene>
<evidence type="ECO:0000256" key="3">
    <source>
        <dbReference type="ARBA" id="ARBA00022478"/>
    </source>
</evidence>
<dbReference type="Proteomes" id="UP001189429">
    <property type="component" value="Unassembled WGS sequence"/>
</dbReference>
<keyword evidence="3" id="KW-0240">DNA-directed RNA polymerase</keyword>
<dbReference type="InterPro" id="IPR016049">
    <property type="entry name" value="RNA_pol_Rpc34-like"/>
</dbReference>
<sequence>MQVTEDELRSAGWKDKSFFLKQVNELMGQGLLKLIPIGPESSRQYRYQAVDVNHAKKVHGLDDEHMLVLQKIEDAKGSGAWSKTLQGNTRFSAPIINKITKELLKRGLIKEVKSAQFRNRKVFMKIDVEPLEKVSGGRWYHNGEWDAELVAWMTDLCRRRMCTGSGDTVYLRDIHEFVMRHPGPRRQPPTIDHVEDVMRSLELDEEICSVVDSKGERLYSERRRGASGEAFDVFTSRLPLNNKGERLYSERRRGASGEVC</sequence>
<dbReference type="SUPFAM" id="SSF46785">
    <property type="entry name" value="Winged helix' DNA-binding domain"/>
    <property type="match status" value="1"/>
</dbReference>
<evidence type="ECO:0000256" key="4">
    <source>
        <dbReference type="ARBA" id="ARBA00023163"/>
    </source>
</evidence>
<evidence type="ECO:0000313" key="7">
    <source>
        <dbReference type="Proteomes" id="UP001189429"/>
    </source>
</evidence>
<accession>A0ABN9XY15</accession>
<protein>
    <recommendedName>
        <fullName evidence="8">DNA-directed RNA polymerase III subunit RPC6</fullName>
    </recommendedName>
</protein>
<dbReference type="Pfam" id="PF05158">
    <property type="entry name" value="RNA_pol_Rpc34"/>
    <property type="match status" value="1"/>
</dbReference>
<dbReference type="InterPro" id="IPR036390">
    <property type="entry name" value="WH_DNA-bd_sf"/>
</dbReference>
<name>A0ABN9XY15_9DINO</name>
<evidence type="ECO:0000256" key="2">
    <source>
        <dbReference type="ARBA" id="ARBA00011038"/>
    </source>
</evidence>
<keyword evidence="4" id="KW-0804">Transcription</keyword>
<comment type="caution">
    <text evidence="6">The sequence shown here is derived from an EMBL/GenBank/DDBJ whole genome shotgun (WGS) entry which is preliminary data.</text>
</comment>
<reference evidence="6" key="1">
    <citation type="submission" date="2023-10" db="EMBL/GenBank/DDBJ databases">
        <authorList>
            <person name="Chen Y."/>
            <person name="Shah S."/>
            <person name="Dougan E. K."/>
            <person name="Thang M."/>
            <person name="Chan C."/>
        </authorList>
    </citation>
    <scope>NUCLEOTIDE SEQUENCE [LARGE SCALE GENOMIC DNA]</scope>
</reference>
<keyword evidence="7" id="KW-1185">Reference proteome</keyword>
<comment type="similarity">
    <text evidence="2">Belongs to the eukaryotic RPC34/RPC39 RNA polymerase subunit family.</text>
</comment>
<dbReference type="PANTHER" id="PTHR12780">
    <property type="entry name" value="RNA POLYMERASE III DNA DIRECTED , 39KD SUBUNIT-RELATED"/>
    <property type="match status" value="1"/>
</dbReference>
<evidence type="ECO:0000256" key="5">
    <source>
        <dbReference type="ARBA" id="ARBA00023242"/>
    </source>
</evidence>
<organism evidence="6 7">
    <name type="scientific">Prorocentrum cordatum</name>
    <dbReference type="NCBI Taxonomy" id="2364126"/>
    <lineage>
        <taxon>Eukaryota</taxon>
        <taxon>Sar</taxon>
        <taxon>Alveolata</taxon>
        <taxon>Dinophyceae</taxon>
        <taxon>Prorocentrales</taxon>
        <taxon>Prorocentraceae</taxon>
        <taxon>Prorocentrum</taxon>
    </lineage>
</organism>
<dbReference type="InterPro" id="IPR036388">
    <property type="entry name" value="WH-like_DNA-bd_sf"/>
</dbReference>